<dbReference type="HOGENOM" id="CLU_449026_0_0_1"/>
<dbReference type="OrthoDB" id="3944128at2759"/>
<evidence type="ECO:0000313" key="3">
    <source>
        <dbReference type="Proteomes" id="UP000011761"/>
    </source>
</evidence>
<reference evidence="2 3" key="1">
    <citation type="journal article" date="2012" name="PLoS Pathog.">
        <title>Diverse lifestyles and strategies of plant pathogenesis encoded in the genomes of eighteen Dothideomycetes fungi.</title>
        <authorList>
            <person name="Ohm R.A."/>
            <person name="Feau N."/>
            <person name="Henrissat B."/>
            <person name="Schoch C.L."/>
            <person name="Horwitz B.A."/>
            <person name="Barry K.W."/>
            <person name="Condon B.J."/>
            <person name="Copeland A.C."/>
            <person name="Dhillon B."/>
            <person name="Glaser F."/>
            <person name="Hesse C.N."/>
            <person name="Kosti I."/>
            <person name="LaButti K."/>
            <person name="Lindquist E.A."/>
            <person name="Lucas S."/>
            <person name="Salamov A.A."/>
            <person name="Bradshaw R.E."/>
            <person name="Ciuffetti L."/>
            <person name="Hamelin R.C."/>
            <person name="Kema G.H.J."/>
            <person name="Lawrence C."/>
            <person name="Scott J.A."/>
            <person name="Spatafora J.W."/>
            <person name="Turgeon B.G."/>
            <person name="de Wit P.J.G.M."/>
            <person name="Zhong S."/>
            <person name="Goodwin S.B."/>
            <person name="Grigoriev I.V."/>
        </authorList>
    </citation>
    <scope>NUCLEOTIDE SEQUENCE [LARGE SCALE GENOMIC DNA]</scope>
    <source>
        <strain evidence="2 3">UAMH 10762</strain>
    </source>
</reference>
<protein>
    <submittedName>
        <fullName evidence="2">Uncharacterized protein</fullName>
    </submittedName>
</protein>
<dbReference type="STRING" id="717646.M2LVB8"/>
<name>M2LVB8_BAUPA</name>
<feature type="signal peptide" evidence="1">
    <location>
        <begin position="1"/>
        <end position="22"/>
    </location>
</feature>
<dbReference type="eggNOG" id="ENOG502T2ZC">
    <property type="taxonomic scope" value="Eukaryota"/>
</dbReference>
<gene>
    <name evidence="2" type="ORF">BAUCODRAFT_430818</name>
</gene>
<dbReference type="Proteomes" id="UP000011761">
    <property type="component" value="Unassembled WGS sequence"/>
</dbReference>
<dbReference type="EMBL" id="KB445553">
    <property type="protein sequence ID" value="EMC98562.1"/>
    <property type="molecule type" value="Genomic_DNA"/>
</dbReference>
<organism evidence="2 3">
    <name type="scientific">Baudoinia panamericana (strain UAMH 10762)</name>
    <name type="common">Angels' share fungus</name>
    <name type="synonym">Baudoinia compniacensis (strain UAMH 10762)</name>
    <dbReference type="NCBI Taxonomy" id="717646"/>
    <lineage>
        <taxon>Eukaryota</taxon>
        <taxon>Fungi</taxon>
        <taxon>Dikarya</taxon>
        <taxon>Ascomycota</taxon>
        <taxon>Pezizomycotina</taxon>
        <taxon>Dothideomycetes</taxon>
        <taxon>Dothideomycetidae</taxon>
        <taxon>Mycosphaerellales</taxon>
        <taxon>Teratosphaeriaceae</taxon>
        <taxon>Baudoinia</taxon>
    </lineage>
</organism>
<accession>M2LVB8</accession>
<evidence type="ECO:0000256" key="1">
    <source>
        <dbReference type="SAM" id="SignalP"/>
    </source>
</evidence>
<dbReference type="AlphaFoldDB" id="M2LVB8"/>
<dbReference type="KEGG" id="bcom:BAUCODRAFT_430818"/>
<keyword evidence="1" id="KW-0732">Signal</keyword>
<proteinExistence type="predicted"/>
<keyword evidence="3" id="KW-1185">Reference proteome</keyword>
<feature type="chain" id="PRO_5004021003" evidence="1">
    <location>
        <begin position="23"/>
        <end position="608"/>
    </location>
</feature>
<evidence type="ECO:0000313" key="2">
    <source>
        <dbReference type="EMBL" id="EMC98562.1"/>
    </source>
</evidence>
<sequence>MHSHKGGCPSILVLHFVVAGHAAVNGTLHNSTLVPSRSSGYDQASRSSSPFFESTSFALPGGSLSQGRSSIALPASATPTSSILTSRMALSENSSLLLGTTSTYNDTTGIATAPGSPWTVPAQGSGSSYYTACNKEWQLFYDGHVRYTRELTSSWWVTNYTATITTLCDGHSRVLGTVTPVTTFLSVTTSEGIPPPSCSVQQSDCASAISQYSSAEAVWYALHASWSSAGAHLADEPSPNTVSVPVCRTTTPSSTGPQPVSASTPAGSCGPCTIVGGAVQLLYFPVTTSYTRDMCATAPYHSTFCPFGSVSSESIPSNGYEGTPCPYFASNRTSTHPSGPYTISASTTFYENRAYLSYETAYATDSCGLVGNTHGSGILEMASSDVYGVSGYHYFLEQVAYSFNFADLIPPIPASAYYCMPQCWESGDNYTFDGTTYGAPNNINGEAWHGDFCTLMVDAEYHPYLAVPPEFRYLDPAWSECLLALNGVFDPVSLLHSYVGTVASTHGTLSCSPKCCSRLPPWPCLLHPLWQGRLQARQYLRNSLLRRRRRIPHSSRRHQRLRLAPLSSSLFPLAHLDKPCLLTAATLPMQVLHRPMEGIATATEGKKH</sequence>
<dbReference type="RefSeq" id="XP_007675106.1">
    <property type="nucleotide sequence ID" value="XM_007676916.1"/>
</dbReference>
<dbReference type="GeneID" id="19114256"/>